<dbReference type="GO" id="GO:0005975">
    <property type="term" value="P:carbohydrate metabolic process"/>
    <property type="evidence" value="ECO:0007669"/>
    <property type="project" value="InterPro"/>
</dbReference>
<dbReference type="PANTHER" id="PTHR43095:SF5">
    <property type="entry name" value="XYLULOSE KINASE"/>
    <property type="match status" value="1"/>
</dbReference>
<evidence type="ECO:0000259" key="3">
    <source>
        <dbReference type="Pfam" id="PF00370"/>
    </source>
</evidence>
<name>A0A0F9CZH1_9ZZZZ</name>
<comment type="caution">
    <text evidence="4">The sequence shown here is derived from an EMBL/GenBank/DDBJ whole genome shotgun (WGS) entry which is preliminary data.</text>
</comment>
<keyword evidence="2" id="KW-0418">Kinase</keyword>
<dbReference type="InterPro" id="IPR043129">
    <property type="entry name" value="ATPase_NBD"/>
</dbReference>
<dbReference type="Pfam" id="PF00370">
    <property type="entry name" value="FGGY_N"/>
    <property type="match status" value="1"/>
</dbReference>
<feature type="domain" description="Carbohydrate kinase FGGY N-terminal" evidence="3">
    <location>
        <begin position="6"/>
        <end position="233"/>
    </location>
</feature>
<organism evidence="4">
    <name type="scientific">marine sediment metagenome</name>
    <dbReference type="NCBI Taxonomy" id="412755"/>
    <lineage>
        <taxon>unclassified sequences</taxon>
        <taxon>metagenomes</taxon>
        <taxon>ecological metagenomes</taxon>
    </lineage>
</organism>
<protein>
    <recommendedName>
        <fullName evidence="3">Carbohydrate kinase FGGY N-terminal domain-containing protein</fullName>
    </recommendedName>
</protein>
<dbReference type="InterPro" id="IPR018484">
    <property type="entry name" value="FGGY_N"/>
</dbReference>
<dbReference type="AlphaFoldDB" id="A0A0F9CZH1"/>
<dbReference type="GO" id="GO:0016301">
    <property type="term" value="F:kinase activity"/>
    <property type="evidence" value="ECO:0007669"/>
    <property type="project" value="UniProtKB-KW"/>
</dbReference>
<dbReference type="InterPro" id="IPR050406">
    <property type="entry name" value="FGGY_Carb_Kinase"/>
</dbReference>
<gene>
    <name evidence="4" type="ORF">LCGC14_2549950</name>
</gene>
<dbReference type="Gene3D" id="3.30.420.40">
    <property type="match status" value="1"/>
</dbReference>
<accession>A0A0F9CZH1</accession>
<evidence type="ECO:0000256" key="2">
    <source>
        <dbReference type="ARBA" id="ARBA00022777"/>
    </source>
</evidence>
<dbReference type="PANTHER" id="PTHR43095">
    <property type="entry name" value="SUGAR KINASE"/>
    <property type="match status" value="1"/>
</dbReference>
<dbReference type="SUPFAM" id="SSF53067">
    <property type="entry name" value="Actin-like ATPase domain"/>
    <property type="match status" value="1"/>
</dbReference>
<keyword evidence="1" id="KW-0808">Transferase</keyword>
<sequence length="234" mass="26556">MSKHVLIGVDIGTTTIKAVFLDANKGKIIGTELEEISQIREKPDRAEYEAMVWWNAVKDIISGGMKNLNIEAESIAGLCFGGFTVMGFMVDKDGNPLNNPTHYTDMRHMKEVEELEKQIGQKAIEINNNVMGPYNTFAKQYWYKKHEPELYRKAKYFMTEAGWITFKLTGEWSCNRSEAGFCAQYDYKTRQWSEEILDAVDIPVDKYPPLFDAWEKVGEVTQAAASQTGLAKGT</sequence>
<reference evidence="4" key="1">
    <citation type="journal article" date="2015" name="Nature">
        <title>Complex archaea that bridge the gap between prokaryotes and eukaryotes.</title>
        <authorList>
            <person name="Spang A."/>
            <person name="Saw J.H."/>
            <person name="Jorgensen S.L."/>
            <person name="Zaremba-Niedzwiedzka K."/>
            <person name="Martijn J."/>
            <person name="Lind A.E."/>
            <person name="van Eijk R."/>
            <person name="Schleper C."/>
            <person name="Guy L."/>
            <person name="Ettema T.J."/>
        </authorList>
    </citation>
    <scope>NUCLEOTIDE SEQUENCE</scope>
</reference>
<dbReference type="EMBL" id="LAZR01041821">
    <property type="protein sequence ID" value="KKL11026.1"/>
    <property type="molecule type" value="Genomic_DNA"/>
</dbReference>
<evidence type="ECO:0000313" key="4">
    <source>
        <dbReference type="EMBL" id="KKL11026.1"/>
    </source>
</evidence>
<evidence type="ECO:0000256" key="1">
    <source>
        <dbReference type="ARBA" id="ARBA00022679"/>
    </source>
</evidence>
<feature type="non-terminal residue" evidence="4">
    <location>
        <position position="234"/>
    </location>
</feature>
<proteinExistence type="predicted"/>